<organism evidence="1">
    <name type="scientific">marine metagenome</name>
    <dbReference type="NCBI Taxonomy" id="408172"/>
    <lineage>
        <taxon>unclassified sequences</taxon>
        <taxon>metagenomes</taxon>
        <taxon>ecological metagenomes</taxon>
    </lineage>
</organism>
<dbReference type="AlphaFoldDB" id="A0A383BGX8"/>
<evidence type="ECO:0000313" key="1">
    <source>
        <dbReference type="EMBL" id="SVE19367.1"/>
    </source>
</evidence>
<accession>A0A383BGX8</accession>
<name>A0A383BGX8_9ZZZZ</name>
<dbReference type="EMBL" id="UINC01200467">
    <property type="protein sequence ID" value="SVE19367.1"/>
    <property type="molecule type" value="Genomic_DNA"/>
</dbReference>
<gene>
    <name evidence="1" type="ORF">METZ01_LOCUS472221</name>
</gene>
<protein>
    <submittedName>
        <fullName evidence="1">Uncharacterized protein</fullName>
    </submittedName>
</protein>
<reference evidence="1" key="1">
    <citation type="submission" date="2018-05" db="EMBL/GenBank/DDBJ databases">
        <authorList>
            <person name="Lanie J.A."/>
            <person name="Ng W.-L."/>
            <person name="Kazmierczak K.M."/>
            <person name="Andrzejewski T.M."/>
            <person name="Davidsen T.M."/>
            <person name="Wayne K.J."/>
            <person name="Tettelin H."/>
            <person name="Glass J.I."/>
            <person name="Rusch D."/>
            <person name="Podicherti R."/>
            <person name="Tsui H.-C.T."/>
            <person name="Winkler M.E."/>
        </authorList>
    </citation>
    <scope>NUCLEOTIDE SEQUENCE</scope>
</reference>
<proteinExistence type="predicted"/>
<sequence>MMDMSQVNRISACGLGGFLVWQVKHLLCNLVV</sequence>